<protein>
    <submittedName>
        <fullName evidence="1">S-adenosyl-L-methionine-dependent methyltransferase</fullName>
    </submittedName>
</protein>
<name>A0ACB8BC52_9AGAM</name>
<evidence type="ECO:0000313" key="1">
    <source>
        <dbReference type="EMBL" id="KAH7923064.1"/>
    </source>
</evidence>
<keyword evidence="2" id="KW-1185">Reference proteome</keyword>
<keyword evidence="1" id="KW-0808">Transferase</keyword>
<reference evidence="1" key="1">
    <citation type="journal article" date="2021" name="New Phytol.">
        <title>Evolutionary innovations through gain and loss of genes in the ectomycorrhizal Boletales.</title>
        <authorList>
            <person name="Wu G."/>
            <person name="Miyauchi S."/>
            <person name="Morin E."/>
            <person name="Kuo A."/>
            <person name="Drula E."/>
            <person name="Varga T."/>
            <person name="Kohler A."/>
            <person name="Feng B."/>
            <person name="Cao Y."/>
            <person name="Lipzen A."/>
            <person name="Daum C."/>
            <person name="Hundley H."/>
            <person name="Pangilinan J."/>
            <person name="Johnson J."/>
            <person name="Barry K."/>
            <person name="LaButti K."/>
            <person name="Ng V."/>
            <person name="Ahrendt S."/>
            <person name="Min B."/>
            <person name="Choi I.G."/>
            <person name="Park H."/>
            <person name="Plett J.M."/>
            <person name="Magnuson J."/>
            <person name="Spatafora J.W."/>
            <person name="Nagy L.G."/>
            <person name="Henrissat B."/>
            <person name="Grigoriev I.V."/>
            <person name="Yang Z.L."/>
            <person name="Xu J."/>
            <person name="Martin F.M."/>
        </authorList>
    </citation>
    <scope>NUCLEOTIDE SEQUENCE</scope>
    <source>
        <strain evidence="1">KUC20120723A-06</strain>
    </source>
</reference>
<keyword evidence="1" id="KW-0489">Methyltransferase</keyword>
<sequence>MSTFGTLRALHALIGDAIDDIHRVFTDESPSPSESYAPDFPSPETPYDPTSPAELLAAHPLASAAASRIVAASGHLAALVQKPFLVLCDASMAHNLPASLRLLEHMHIVEILRDAEDARQAHLDAVGLNSNPEGLHVRDIARVIRQHSGARIDHERLAHTLRLLATHHLLRETAPDVFAGTRVASLLDTGKTPGACFASPEKKYENTDGVAAFVGLCTDELFKSAAYLTEAFVGVQLPSSSTCTSPSCAATATATPAPIPATDALLPATDADPDPLPAFNIAFQTASPYFEWLEDGGRDARGGDGAMTGTSGWEAPGAILSGFDWHALPRGATIVDVGGGIGSTTMVLARAAGCTNHRDRDYDFKFVVQDRPVVVGLGLQAWRAQCAEMLEEGRVVFQEHDFFAPQPPRAAPPAVFLLRVVLHDWPDDAARRILLRLREAAGGGTRLIIADHVLPLACVDEELGWGGVDAGSEGEGAERTLASAPLLPNLGKASANAYWMDLTMHSMFNGKERTLRELCALALSAGWRVTRVTRAEGSLFGHLVCEP</sequence>
<comment type="caution">
    <text evidence="1">The sequence shown here is derived from an EMBL/GenBank/DDBJ whole genome shotgun (WGS) entry which is preliminary data.</text>
</comment>
<evidence type="ECO:0000313" key="2">
    <source>
        <dbReference type="Proteomes" id="UP000790709"/>
    </source>
</evidence>
<organism evidence="1 2">
    <name type="scientific">Leucogyrophana mollusca</name>
    <dbReference type="NCBI Taxonomy" id="85980"/>
    <lineage>
        <taxon>Eukaryota</taxon>
        <taxon>Fungi</taxon>
        <taxon>Dikarya</taxon>
        <taxon>Basidiomycota</taxon>
        <taxon>Agaricomycotina</taxon>
        <taxon>Agaricomycetes</taxon>
        <taxon>Agaricomycetidae</taxon>
        <taxon>Boletales</taxon>
        <taxon>Boletales incertae sedis</taxon>
        <taxon>Leucogyrophana</taxon>
    </lineage>
</organism>
<feature type="non-terminal residue" evidence="1">
    <location>
        <position position="547"/>
    </location>
</feature>
<dbReference type="Proteomes" id="UP000790709">
    <property type="component" value="Unassembled WGS sequence"/>
</dbReference>
<proteinExistence type="predicted"/>
<accession>A0ACB8BC52</accession>
<dbReference type="EMBL" id="MU266464">
    <property type="protein sequence ID" value="KAH7923064.1"/>
    <property type="molecule type" value="Genomic_DNA"/>
</dbReference>
<gene>
    <name evidence="1" type="ORF">BV22DRAFT_1016125</name>
</gene>